<keyword evidence="2" id="KW-1185">Reference proteome</keyword>
<evidence type="ECO:0000313" key="2">
    <source>
        <dbReference type="Proteomes" id="UP001157418"/>
    </source>
</evidence>
<gene>
    <name evidence="1" type="ORF">LVIROSA_LOCUS2235</name>
</gene>
<dbReference type="EMBL" id="CAKMRJ010000001">
    <property type="protein sequence ID" value="CAH1414315.1"/>
    <property type="molecule type" value="Genomic_DNA"/>
</dbReference>
<accession>A0AAU9LXC9</accession>
<name>A0AAU9LXC9_9ASTR</name>
<evidence type="ECO:0000313" key="1">
    <source>
        <dbReference type="EMBL" id="CAH1414315.1"/>
    </source>
</evidence>
<organism evidence="1 2">
    <name type="scientific">Lactuca virosa</name>
    <dbReference type="NCBI Taxonomy" id="75947"/>
    <lineage>
        <taxon>Eukaryota</taxon>
        <taxon>Viridiplantae</taxon>
        <taxon>Streptophyta</taxon>
        <taxon>Embryophyta</taxon>
        <taxon>Tracheophyta</taxon>
        <taxon>Spermatophyta</taxon>
        <taxon>Magnoliopsida</taxon>
        <taxon>eudicotyledons</taxon>
        <taxon>Gunneridae</taxon>
        <taxon>Pentapetalae</taxon>
        <taxon>asterids</taxon>
        <taxon>campanulids</taxon>
        <taxon>Asterales</taxon>
        <taxon>Asteraceae</taxon>
        <taxon>Cichorioideae</taxon>
        <taxon>Cichorieae</taxon>
        <taxon>Lactucinae</taxon>
        <taxon>Lactuca</taxon>
    </lineage>
</organism>
<dbReference type="AlphaFoldDB" id="A0AAU9LXC9"/>
<sequence>MEVMKTQKKKKQNYLNNDNALGPTKKIVVSTLDKVGDETPLTKKKVNESRVLRTISVNSPPRLLYVMRCDCMVQWTAAILSLDYDNILDKSFGVITKLEKIPHSRFWKTYNQCAAVRVEPHNQAQARINYLQSLKMHGCKVFLIIIMVNMFYSYCGGTNSQEKTTTSLHGCSILHPTNKRKNWTLIWKECIWWKVIDPQFTSTIIWIMKI</sequence>
<dbReference type="Proteomes" id="UP001157418">
    <property type="component" value="Unassembled WGS sequence"/>
</dbReference>
<proteinExistence type="predicted"/>
<protein>
    <submittedName>
        <fullName evidence="1">Uncharacterized protein</fullName>
    </submittedName>
</protein>
<reference evidence="1 2" key="1">
    <citation type="submission" date="2022-01" db="EMBL/GenBank/DDBJ databases">
        <authorList>
            <person name="Xiong W."/>
            <person name="Schranz E."/>
        </authorList>
    </citation>
    <scope>NUCLEOTIDE SEQUENCE [LARGE SCALE GENOMIC DNA]</scope>
</reference>
<comment type="caution">
    <text evidence="1">The sequence shown here is derived from an EMBL/GenBank/DDBJ whole genome shotgun (WGS) entry which is preliminary data.</text>
</comment>